<keyword evidence="6 11" id="KW-0378">Hydrolase</keyword>
<dbReference type="PANTHER" id="PTHR33695">
    <property type="entry name" value="LIPOPROTEIN SIGNAL PEPTIDASE"/>
    <property type="match status" value="1"/>
</dbReference>
<dbReference type="AlphaFoldDB" id="A0A0D8FRA4"/>
<dbReference type="Pfam" id="PF01252">
    <property type="entry name" value="Peptidase_A8"/>
    <property type="match status" value="1"/>
</dbReference>
<keyword evidence="4 10" id="KW-0812">Transmembrane</keyword>
<dbReference type="GO" id="GO:0016020">
    <property type="term" value="C:membrane"/>
    <property type="evidence" value="ECO:0007669"/>
    <property type="project" value="InterPro"/>
</dbReference>
<dbReference type="STRING" id="1121877.FEAC_25810"/>
<keyword evidence="5" id="KW-0064">Aspartyl protease</keyword>
<dbReference type="GO" id="GO:0004190">
    <property type="term" value="F:aspartic-type endopeptidase activity"/>
    <property type="evidence" value="ECO:0007669"/>
    <property type="project" value="UniProtKB-KW"/>
</dbReference>
<keyword evidence="3" id="KW-0645">Protease</keyword>
<keyword evidence="12" id="KW-1185">Reference proteome</keyword>
<evidence type="ECO:0000313" key="12">
    <source>
        <dbReference type="Proteomes" id="UP000032336"/>
    </source>
</evidence>
<evidence type="ECO:0000256" key="6">
    <source>
        <dbReference type="ARBA" id="ARBA00022801"/>
    </source>
</evidence>
<dbReference type="GO" id="GO:0006508">
    <property type="term" value="P:proteolysis"/>
    <property type="evidence" value="ECO:0007669"/>
    <property type="project" value="UniProtKB-KW"/>
</dbReference>
<keyword evidence="11" id="KW-0449">Lipoprotein</keyword>
<accession>A0A0D8FRA4</accession>
<feature type="transmembrane region" description="Helical" evidence="10">
    <location>
        <begin position="51"/>
        <end position="70"/>
    </location>
</feature>
<dbReference type="eggNOG" id="COG0597">
    <property type="taxonomic scope" value="Bacteria"/>
</dbReference>
<reference evidence="11 12" key="1">
    <citation type="submission" date="2015-01" db="EMBL/GenBank/DDBJ databases">
        <title>Draft genome of the acidophilic iron oxidizer Ferrimicrobium acidiphilum strain T23.</title>
        <authorList>
            <person name="Poehlein A."/>
            <person name="Eisen S."/>
            <person name="Schloemann M."/>
            <person name="Johnson B.D."/>
            <person name="Daniel R."/>
            <person name="Muehling M."/>
        </authorList>
    </citation>
    <scope>NUCLEOTIDE SEQUENCE [LARGE SCALE GENOMIC DNA]</scope>
    <source>
        <strain evidence="11 12">T23</strain>
    </source>
</reference>
<evidence type="ECO:0000256" key="1">
    <source>
        <dbReference type="ARBA" id="ARBA00006139"/>
    </source>
</evidence>
<protein>
    <submittedName>
        <fullName evidence="11">Lipoprotein signal peptidase</fullName>
        <ecNumber evidence="11">3.4.23.36</ecNumber>
    </submittedName>
</protein>
<organism evidence="11 12">
    <name type="scientific">Ferrimicrobium acidiphilum DSM 19497</name>
    <dbReference type="NCBI Taxonomy" id="1121877"/>
    <lineage>
        <taxon>Bacteria</taxon>
        <taxon>Bacillati</taxon>
        <taxon>Actinomycetota</taxon>
        <taxon>Acidimicrobiia</taxon>
        <taxon>Acidimicrobiales</taxon>
        <taxon>Acidimicrobiaceae</taxon>
        <taxon>Ferrimicrobium</taxon>
    </lineage>
</organism>
<feature type="transmembrane region" description="Helical" evidence="10">
    <location>
        <begin position="90"/>
        <end position="112"/>
    </location>
</feature>
<name>A0A0D8FRA4_9ACTN</name>
<evidence type="ECO:0000256" key="9">
    <source>
        <dbReference type="RuleBase" id="RU004181"/>
    </source>
</evidence>
<proteinExistence type="inferred from homology"/>
<dbReference type="Proteomes" id="UP000032336">
    <property type="component" value="Unassembled WGS sequence"/>
</dbReference>
<comment type="similarity">
    <text evidence="1 9">Belongs to the peptidase A8 family.</text>
</comment>
<dbReference type="PRINTS" id="PR00781">
    <property type="entry name" value="LIPOSIGPTASE"/>
</dbReference>
<evidence type="ECO:0000256" key="3">
    <source>
        <dbReference type="ARBA" id="ARBA00022670"/>
    </source>
</evidence>
<comment type="caution">
    <text evidence="11">The sequence shown here is derived from an EMBL/GenBank/DDBJ whole genome shotgun (WGS) entry which is preliminary data.</text>
</comment>
<dbReference type="InterPro" id="IPR001872">
    <property type="entry name" value="Peptidase_A8"/>
</dbReference>
<dbReference type="PATRIC" id="fig|1121877.4.peg.2878"/>
<evidence type="ECO:0000256" key="4">
    <source>
        <dbReference type="ARBA" id="ARBA00022692"/>
    </source>
</evidence>
<keyword evidence="7 10" id="KW-1133">Transmembrane helix</keyword>
<dbReference type="EMBL" id="JXUW01000032">
    <property type="protein sequence ID" value="KJE75681.1"/>
    <property type="molecule type" value="Genomic_DNA"/>
</dbReference>
<evidence type="ECO:0000313" key="11">
    <source>
        <dbReference type="EMBL" id="KJE75681.1"/>
    </source>
</evidence>
<evidence type="ECO:0000256" key="5">
    <source>
        <dbReference type="ARBA" id="ARBA00022750"/>
    </source>
</evidence>
<dbReference type="EC" id="3.4.23.36" evidence="11"/>
<dbReference type="PANTHER" id="PTHR33695:SF1">
    <property type="entry name" value="LIPOPROTEIN SIGNAL PEPTIDASE"/>
    <property type="match status" value="1"/>
</dbReference>
<sequence>MGGVIRLHIVYNTGAAFGLGQGHEWLVEVGEVLILTLLGFLVRNTTPSTRVGVALAIGGGVGNLLVRLTGPDGPFNSPVVDWIHLSFYPATFNLADVALRIGVVVAILGFIFDNRHQRVSERLRVLGSDREGGE</sequence>
<keyword evidence="2" id="KW-1003">Cell membrane</keyword>
<evidence type="ECO:0000256" key="10">
    <source>
        <dbReference type="SAM" id="Phobius"/>
    </source>
</evidence>
<gene>
    <name evidence="11" type="primary">lspA2</name>
    <name evidence="11" type="ORF">FEAC_25810</name>
</gene>
<keyword evidence="8 10" id="KW-0472">Membrane</keyword>
<evidence type="ECO:0000256" key="8">
    <source>
        <dbReference type="ARBA" id="ARBA00023136"/>
    </source>
</evidence>
<evidence type="ECO:0000256" key="2">
    <source>
        <dbReference type="ARBA" id="ARBA00022475"/>
    </source>
</evidence>
<evidence type="ECO:0000256" key="7">
    <source>
        <dbReference type="ARBA" id="ARBA00022989"/>
    </source>
</evidence>